<protein>
    <submittedName>
        <fullName evidence="5">Transcriptional regulator</fullName>
    </submittedName>
</protein>
<dbReference type="PRINTS" id="PR00598">
    <property type="entry name" value="HTHMARR"/>
</dbReference>
<keyword evidence="2" id="KW-0238">DNA-binding</keyword>
<dbReference type="InterPro" id="IPR036390">
    <property type="entry name" value="WH_DNA-bd_sf"/>
</dbReference>
<proteinExistence type="predicted"/>
<dbReference type="SUPFAM" id="SSF46785">
    <property type="entry name" value="Winged helix' DNA-binding domain"/>
    <property type="match status" value="1"/>
</dbReference>
<dbReference type="AlphaFoldDB" id="G7W571"/>
<organism evidence="5 6">
    <name type="scientific">Desulfosporosinus orientis (strain ATCC 19365 / DSM 765 / NCIMB 8382 / VKM B-1628 / Singapore I)</name>
    <name type="common">Desulfotomaculum orientis</name>
    <dbReference type="NCBI Taxonomy" id="768706"/>
    <lineage>
        <taxon>Bacteria</taxon>
        <taxon>Bacillati</taxon>
        <taxon>Bacillota</taxon>
        <taxon>Clostridia</taxon>
        <taxon>Eubacteriales</taxon>
        <taxon>Desulfitobacteriaceae</taxon>
        <taxon>Desulfosporosinus</taxon>
    </lineage>
</organism>
<dbReference type="STRING" id="768706.Desor_0382"/>
<dbReference type="eggNOG" id="COG1846">
    <property type="taxonomic scope" value="Bacteria"/>
</dbReference>
<dbReference type="HOGENOM" id="CLU_083287_18_0_9"/>
<dbReference type="PANTHER" id="PTHR42756">
    <property type="entry name" value="TRANSCRIPTIONAL REGULATOR, MARR"/>
    <property type="match status" value="1"/>
</dbReference>
<evidence type="ECO:0000256" key="2">
    <source>
        <dbReference type="ARBA" id="ARBA00023125"/>
    </source>
</evidence>
<keyword evidence="3" id="KW-0804">Transcription</keyword>
<evidence type="ECO:0000256" key="1">
    <source>
        <dbReference type="ARBA" id="ARBA00023015"/>
    </source>
</evidence>
<evidence type="ECO:0000313" key="5">
    <source>
        <dbReference type="EMBL" id="AET66087.1"/>
    </source>
</evidence>
<sequence>MKNHEGSIVKCNSVLYRYGQSYISKRLEFLNIGSGQYVFLMTLFRTGGISQEELSKYLRIDKGTTAKAIKKLEEAGYVIREIDLRDKRAYKVYLTPKAVEVISTIQAAAKEWENIITSGLSEEEKQWVEKILLKMSENGYNFKFEDEEINE</sequence>
<reference evidence="5 6" key="2">
    <citation type="journal article" date="2012" name="J. Bacteriol.">
        <title>Complete genome sequences of Desulfosporosinus orientis DSM765T, Desulfosporosinus youngiae DSM17734T, Desulfosporosinus meridiei DSM13257T, and Desulfosporosinus acidiphilus DSM22704T.</title>
        <authorList>
            <person name="Pester M."/>
            <person name="Brambilla E."/>
            <person name="Alazard D."/>
            <person name="Rattei T."/>
            <person name="Weinmaier T."/>
            <person name="Han J."/>
            <person name="Lucas S."/>
            <person name="Lapidus A."/>
            <person name="Cheng J.F."/>
            <person name="Goodwin L."/>
            <person name="Pitluck S."/>
            <person name="Peters L."/>
            <person name="Ovchinnikova G."/>
            <person name="Teshima H."/>
            <person name="Detter J.C."/>
            <person name="Han C.S."/>
            <person name="Tapia R."/>
            <person name="Land M.L."/>
            <person name="Hauser L."/>
            <person name="Kyrpides N.C."/>
            <person name="Ivanova N.N."/>
            <person name="Pagani I."/>
            <person name="Huntmann M."/>
            <person name="Wei C.L."/>
            <person name="Davenport K.W."/>
            <person name="Daligault H."/>
            <person name="Chain P.S."/>
            <person name="Chen A."/>
            <person name="Mavromatis K."/>
            <person name="Markowitz V."/>
            <person name="Szeto E."/>
            <person name="Mikhailova N."/>
            <person name="Pati A."/>
            <person name="Wagner M."/>
            <person name="Woyke T."/>
            <person name="Ollivier B."/>
            <person name="Klenk H.P."/>
            <person name="Spring S."/>
            <person name="Loy A."/>
        </authorList>
    </citation>
    <scope>NUCLEOTIDE SEQUENCE [LARGE SCALE GENOMIC DNA]</scope>
    <source>
        <strain evidence="6">ATCC 19365 / DSM 765 / NCIMB 8382 / VKM B-1628</strain>
    </source>
</reference>
<dbReference type="OrthoDB" id="6462103at2"/>
<dbReference type="Gene3D" id="1.10.10.10">
    <property type="entry name" value="Winged helix-like DNA-binding domain superfamily/Winged helix DNA-binding domain"/>
    <property type="match status" value="1"/>
</dbReference>
<reference evidence="6" key="1">
    <citation type="submission" date="2011-11" db="EMBL/GenBank/DDBJ databases">
        <title>Complete sequence of Desulfosporosinus orientis DSM 765.</title>
        <authorList>
            <person name="Lucas S."/>
            <person name="Han J."/>
            <person name="Lapidus A."/>
            <person name="Cheng J.-F."/>
            <person name="Goodwin L."/>
            <person name="Pitluck S."/>
            <person name="Peters L."/>
            <person name="Ovchinnikova G."/>
            <person name="Teshima H."/>
            <person name="Detter J.C."/>
            <person name="Han C."/>
            <person name="Tapia R."/>
            <person name="Land M."/>
            <person name="Hauser L."/>
            <person name="Kyrpides N."/>
            <person name="Ivanova N."/>
            <person name="Pagani I."/>
            <person name="Pester M."/>
            <person name="Spring S."/>
            <person name="Ollivier B."/>
            <person name="Rattei T."/>
            <person name="Klenk H.-P."/>
            <person name="Wagner M."/>
            <person name="Loy A."/>
            <person name="Woyke T."/>
        </authorList>
    </citation>
    <scope>NUCLEOTIDE SEQUENCE [LARGE SCALE GENOMIC DNA]</scope>
    <source>
        <strain evidence="6">ATCC 19365 / DSM 765 / NCIMB 8382 / VKM B-1628</strain>
    </source>
</reference>
<evidence type="ECO:0000313" key="6">
    <source>
        <dbReference type="Proteomes" id="UP000006346"/>
    </source>
</evidence>
<feature type="domain" description="HTH marR-type" evidence="4">
    <location>
        <begin position="1"/>
        <end position="137"/>
    </location>
</feature>
<dbReference type="InterPro" id="IPR011991">
    <property type="entry name" value="ArsR-like_HTH"/>
</dbReference>
<dbReference type="GO" id="GO:0003700">
    <property type="term" value="F:DNA-binding transcription factor activity"/>
    <property type="evidence" value="ECO:0007669"/>
    <property type="project" value="InterPro"/>
</dbReference>
<dbReference type="InterPro" id="IPR023187">
    <property type="entry name" value="Tscrpt_reg_MarR-type_CS"/>
</dbReference>
<dbReference type="PROSITE" id="PS50995">
    <property type="entry name" value="HTH_MARR_2"/>
    <property type="match status" value="1"/>
</dbReference>
<dbReference type="InterPro" id="IPR036388">
    <property type="entry name" value="WH-like_DNA-bd_sf"/>
</dbReference>
<name>G7W571_DESOD</name>
<dbReference type="InterPro" id="IPR000835">
    <property type="entry name" value="HTH_MarR-typ"/>
</dbReference>
<dbReference type="Proteomes" id="UP000006346">
    <property type="component" value="Chromosome"/>
</dbReference>
<dbReference type="KEGG" id="dor:Desor_0382"/>
<dbReference type="SMART" id="SM00347">
    <property type="entry name" value="HTH_MARR"/>
    <property type="match status" value="1"/>
</dbReference>
<dbReference type="PATRIC" id="fig|768706.3.peg.346"/>
<dbReference type="PROSITE" id="PS01117">
    <property type="entry name" value="HTH_MARR_1"/>
    <property type="match status" value="1"/>
</dbReference>
<keyword evidence="6" id="KW-1185">Reference proteome</keyword>
<keyword evidence="1" id="KW-0805">Transcription regulation</keyword>
<dbReference type="GO" id="GO:0003677">
    <property type="term" value="F:DNA binding"/>
    <property type="evidence" value="ECO:0007669"/>
    <property type="project" value="UniProtKB-KW"/>
</dbReference>
<dbReference type="EMBL" id="CP003108">
    <property type="protein sequence ID" value="AET66087.1"/>
    <property type="molecule type" value="Genomic_DNA"/>
</dbReference>
<dbReference type="RefSeq" id="WP_014182913.1">
    <property type="nucleotide sequence ID" value="NC_016584.1"/>
</dbReference>
<gene>
    <name evidence="5" type="ordered locus">Desor_0382</name>
</gene>
<evidence type="ECO:0000259" key="4">
    <source>
        <dbReference type="PROSITE" id="PS50995"/>
    </source>
</evidence>
<dbReference type="Pfam" id="PF01047">
    <property type="entry name" value="MarR"/>
    <property type="match status" value="1"/>
</dbReference>
<dbReference type="CDD" id="cd00090">
    <property type="entry name" value="HTH_ARSR"/>
    <property type="match status" value="1"/>
</dbReference>
<accession>G7W571</accession>
<dbReference type="PANTHER" id="PTHR42756:SF2">
    <property type="entry name" value="MARR FAMILY REGULATORY PROTEIN"/>
    <property type="match status" value="1"/>
</dbReference>
<evidence type="ECO:0000256" key="3">
    <source>
        <dbReference type="ARBA" id="ARBA00023163"/>
    </source>
</evidence>